<evidence type="ECO:0000259" key="1">
    <source>
        <dbReference type="Pfam" id="PF14779"/>
    </source>
</evidence>
<dbReference type="InterPro" id="IPR028784">
    <property type="entry name" value="BBS1"/>
</dbReference>
<keyword evidence="3" id="KW-1185">Reference proteome</keyword>
<feature type="non-terminal residue" evidence="2">
    <location>
        <position position="88"/>
    </location>
</feature>
<gene>
    <name evidence="2" type="primary">Bbs1_1</name>
    <name evidence="2" type="ORF">FURFIG_R15384</name>
</gene>
<dbReference type="GO" id="GO:0005930">
    <property type="term" value="C:axoneme"/>
    <property type="evidence" value="ECO:0007669"/>
    <property type="project" value="TreeGrafter"/>
</dbReference>
<dbReference type="GO" id="GO:0034464">
    <property type="term" value="C:BBSome"/>
    <property type="evidence" value="ECO:0007669"/>
    <property type="project" value="InterPro"/>
</dbReference>
<name>A0A7K5BIH4_9FURN</name>
<dbReference type="GO" id="GO:0061512">
    <property type="term" value="P:protein localization to cilium"/>
    <property type="evidence" value="ECO:0007669"/>
    <property type="project" value="TreeGrafter"/>
</dbReference>
<sequence length="88" mass="9197">PSELGPFVTLHKGRPLQRQTVVTCLGTLPRPGPDGTPDCPMVGTEAGDILVLDPEAFTVLYKGSVPSPPAFVVPRGPGDGRYRLGVAC</sequence>
<evidence type="ECO:0000313" key="3">
    <source>
        <dbReference type="Proteomes" id="UP000529852"/>
    </source>
</evidence>
<reference evidence="2 3" key="1">
    <citation type="submission" date="2019-09" db="EMBL/GenBank/DDBJ databases">
        <title>Bird 10,000 Genomes (B10K) Project - Family phase.</title>
        <authorList>
            <person name="Zhang G."/>
        </authorList>
    </citation>
    <scope>NUCLEOTIDE SEQUENCE [LARGE SCALE GENOMIC DNA]</scope>
    <source>
        <strain evidence="2">B10K-DU-003-06</strain>
    </source>
</reference>
<proteinExistence type="predicted"/>
<dbReference type="GO" id="GO:0005119">
    <property type="term" value="F:smoothened binding"/>
    <property type="evidence" value="ECO:0007669"/>
    <property type="project" value="TreeGrafter"/>
</dbReference>
<organism evidence="2 3">
    <name type="scientific">Furnarius figulus</name>
    <dbReference type="NCBI Taxonomy" id="463165"/>
    <lineage>
        <taxon>Eukaryota</taxon>
        <taxon>Metazoa</taxon>
        <taxon>Chordata</taxon>
        <taxon>Craniata</taxon>
        <taxon>Vertebrata</taxon>
        <taxon>Euteleostomi</taxon>
        <taxon>Archelosauria</taxon>
        <taxon>Archosauria</taxon>
        <taxon>Dinosauria</taxon>
        <taxon>Saurischia</taxon>
        <taxon>Theropoda</taxon>
        <taxon>Coelurosauria</taxon>
        <taxon>Aves</taxon>
        <taxon>Neognathae</taxon>
        <taxon>Neoaves</taxon>
        <taxon>Telluraves</taxon>
        <taxon>Australaves</taxon>
        <taxon>Passeriformes</taxon>
        <taxon>Furnariidae</taxon>
        <taxon>Furnarius</taxon>
    </lineage>
</organism>
<protein>
    <submittedName>
        <fullName evidence="2">BBS1 protein</fullName>
    </submittedName>
</protein>
<accession>A0A7K5BIH4</accession>
<feature type="non-terminal residue" evidence="2">
    <location>
        <position position="1"/>
    </location>
</feature>
<comment type="caution">
    <text evidence="2">The sequence shown here is derived from an EMBL/GenBank/DDBJ whole genome shotgun (WGS) entry which is preliminary data.</text>
</comment>
<evidence type="ECO:0000313" key="2">
    <source>
        <dbReference type="EMBL" id="NWR95781.1"/>
    </source>
</evidence>
<dbReference type="EMBL" id="VYZD01003684">
    <property type="protein sequence ID" value="NWR95781.1"/>
    <property type="molecule type" value="Genomic_DNA"/>
</dbReference>
<dbReference type="PANTHER" id="PTHR20870">
    <property type="entry name" value="BARDET-BIEDL SYNDROME 1 PROTEIN"/>
    <property type="match status" value="1"/>
</dbReference>
<dbReference type="GO" id="GO:1905515">
    <property type="term" value="P:non-motile cilium assembly"/>
    <property type="evidence" value="ECO:0007669"/>
    <property type="project" value="InterPro"/>
</dbReference>
<dbReference type="PANTHER" id="PTHR20870:SF0">
    <property type="entry name" value="BARDET-BIEDL SYNDROME 1 PROTEIN"/>
    <property type="match status" value="1"/>
</dbReference>
<dbReference type="Pfam" id="PF14779">
    <property type="entry name" value="BBS1"/>
    <property type="match status" value="1"/>
</dbReference>
<feature type="domain" description="Bardet-Biedl syndrome 1 N-terminal" evidence="1">
    <location>
        <begin position="6"/>
        <end position="88"/>
    </location>
</feature>
<dbReference type="GO" id="GO:0005813">
    <property type="term" value="C:centrosome"/>
    <property type="evidence" value="ECO:0007669"/>
    <property type="project" value="TreeGrafter"/>
</dbReference>
<dbReference type="AlphaFoldDB" id="A0A7K5BIH4"/>
<dbReference type="GO" id="GO:0005113">
    <property type="term" value="F:patched binding"/>
    <property type="evidence" value="ECO:0007669"/>
    <property type="project" value="TreeGrafter"/>
</dbReference>
<dbReference type="InterPro" id="IPR032728">
    <property type="entry name" value="BBS1_N"/>
</dbReference>
<dbReference type="Proteomes" id="UP000529852">
    <property type="component" value="Unassembled WGS sequence"/>
</dbReference>